<dbReference type="Proteomes" id="UP000245999">
    <property type="component" value="Chromosome"/>
</dbReference>
<reference evidence="2" key="1">
    <citation type="submission" date="2018-04" db="EMBL/GenBank/DDBJ databases">
        <title>Complete genome of Antarctic heterotrophic bacterium Hymenobacter nivis.</title>
        <authorList>
            <person name="Terashima M."/>
        </authorList>
    </citation>
    <scope>NUCLEOTIDE SEQUENCE [LARGE SCALE GENOMIC DNA]</scope>
    <source>
        <strain evidence="2">NBRC 111535</strain>
    </source>
</reference>
<dbReference type="AlphaFoldDB" id="A0A2Z3GWL9"/>
<dbReference type="EMBL" id="CP029145">
    <property type="protein sequence ID" value="AWM33080.1"/>
    <property type="molecule type" value="Genomic_DNA"/>
</dbReference>
<organism evidence="1 2">
    <name type="scientific">Hymenobacter nivis</name>
    <dbReference type="NCBI Taxonomy" id="1850093"/>
    <lineage>
        <taxon>Bacteria</taxon>
        <taxon>Pseudomonadati</taxon>
        <taxon>Bacteroidota</taxon>
        <taxon>Cytophagia</taxon>
        <taxon>Cytophagales</taxon>
        <taxon>Hymenobacteraceae</taxon>
        <taxon>Hymenobacter</taxon>
    </lineage>
</organism>
<gene>
    <name evidence="1" type="ORF">DDQ68_10015</name>
</gene>
<name>A0A2Z3GWL9_9BACT</name>
<keyword evidence="2" id="KW-1185">Reference proteome</keyword>
<sequence length="73" mass="8073">MRNMQSVGLDLQPFLDQDLLCIDAPCLTLNSLERYLVTLHRLVSESQPHTSSTSSATWCRWAASARFAACSSA</sequence>
<dbReference type="RefSeq" id="WP_109656167.1">
    <property type="nucleotide sequence ID" value="NZ_CP029145.1"/>
</dbReference>
<evidence type="ECO:0000313" key="2">
    <source>
        <dbReference type="Proteomes" id="UP000245999"/>
    </source>
</evidence>
<evidence type="ECO:0000313" key="1">
    <source>
        <dbReference type="EMBL" id="AWM33080.1"/>
    </source>
</evidence>
<protein>
    <submittedName>
        <fullName evidence="1">Uncharacterized protein</fullName>
    </submittedName>
</protein>
<proteinExistence type="predicted"/>
<dbReference type="KEGG" id="hnv:DDQ68_10015"/>
<accession>A0A2Z3GWL9</accession>